<evidence type="ECO:0000313" key="2">
    <source>
        <dbReference type="Proteomes" id="UP000178481"/>
    </source>
</evidence>
<dbReference type="EMBL" id="MHTI01000015">
    <property type="protein sequence ID" value="OHA59752.1"/>
    <property type="molecule type" value="Genomic_DNA"/>
</dbReference>
<dbReference type="AlphaFoldDB" id="A0A1G2QI98"/>
<organism evidence="1 2">
    <name type="scientific">Candidatus Vogelbacteria bacterium RIFOXYD1_FULL_42_15</name>
    <dbReference type="NCBI Taxonomy" id="1802437"/>
    <lineage>
        <taxon>Bacteria</taxon>
        <taxon>Candidatus Vogeliibacteriota</taxon>
    </lineage>
</organism>
<proteinExistence type="predicted"/>
<name>A0A1G2QI98_9BACT</name>
<sequence>MSALDGVTKTYKVRLTATGTGGTVTKDITATLYSAKKTYVVYPGSANAIKSVLFHSGIDCAAGVNCKSSYCPNGNLFCKDTSDCPNDSNTSWWCRQNSSNDNSVRDLRDYTGNIASDHSLRGTSFSFTDLTGNDDYYYAECPVKTSVLSSESGLIGCTSGVKQVGATMPVSGFGTPVVGKGFSCGDDNSGTFSNISSISLVCY</sequence>
<evidence type="ECO:0000313" key="1">
    <source>
        <dbReference type="EMBL" id="OHA59752.1"/>
    </source>
</evidence>
<reference evidence="1 2" key="1">
    <citation type="journal article" date="2016" name="Nat. Commun.">
        <title>Thousands of microbial genomes shed light on interconnected biogeochemical processes in an aquifer system.</title>
        <authorList>
            <person name="Anantharaman K."/>
            <person name="Brown C.T."/>
            <person name="Hug L.A."/>
            <person name="Sharon I."/>
            <person name="Castelle C.J."/>
            <person name="Probst A.J."/>
            <person name="Thomas B.C."/>
            <person name="Singh A."/>
            <person name="Wilkins M.J."/>
            <person name="Karaoz U."/>
            <person name="Brodie E.L."/>
            <person name="Williams K.H."/>
            <person name="Hubbard S.S."/>
            <person name="Banfield J.F."/>
        </authorList>
    </citation>
    <scope>NUCLEOTIDE SEQUENCE [LARGE SCALE GENOMIC DNA]</scope>
</reference>
<gene>
    <name evidence="1" type="ORF">A2607_02275</name>
</gene>
<comment type="caution">
    <text evidence="1">The sequence shown here is derived from an EMBL/GenBank/DDBJ whole genome shotgun (WGS) entry which is preliminary data.</text>
</comment>
<accession>A0A1G2QI98</accession>
<protein>
    <submittedName>
        <fullName evidence="1">Uncharacterized protein</fullName>
    </submittedName>
</protein>
<dbReference type="Proteomes" id="UP000178481">
    <property type="component" value="Unassembled WGS sequence"/>
</dbReference>